<reference evidence="11 12" key="1">
    <citation type="journal article" date="2012" name="J. Bacteriol.">
        <title>Complete genome sequence of strain 1860, a crenarchaeon of the genus pyrobaculum able to grow with various electron acceptors.</title>
        <authorList>
            <person name="Mardanov A.V."/>
            <person name="Gumerov V.M."/>
            <person name="Slobodkina G.B."/>
            <person name="Beletsky A.V."/>
            <person name="Bonch-Osmolovskaya E.A."/>
            <person name="Ravin N.V."/>
            <person name="Skryabin K.G."/>
        </authorList>
    </citation>
    <scope>NUCLEOTIDE SEQUENCE [LARGE SCALE GENOMIC DNA]</scope>
    <source>
        <strain evidence="11 12">1860</strain>
    </source>
</reference>
<dbReference type="SUPFAM" id="SSF52540">
    <property type="entry name" value="P-loop containing nucleoside triphosphate hydrolases"/>
    <property type="match status" value="1"/>
</dbReference>
<dbReference type="GO" id="GO:0006396">
    <property type="term" value="P:RNA processing"/>
    <property type="evidence" value="ECO:0007669"/>
    <property type="project" value="InterPro"/>
</dbReference>
<evidence type="ECO:0000313" key="11">
    <source>
        <dbReference type="EMBL" id="AET33707.1"/>
    </source>
</evidence>
<evidence type="ECO:0000256" key="1">
    <source>
        <dbReference type="ARBA" id="ARBA00001968"/>
    </source>
</evidence>
<dbReference type="AlphaFoldDB" id="G7VBU0"/>
<evidence type="ECO:0000256" key="8">
    <source>
        <dbReference type="ARBA" id="ARBA00044641"/>
    </source>
</evidence>
<keyword evidence="12" id="KW-1185">Reference proteome</keyword>
<accession>G7VBU0</accession>
<feature type="domain" description="Clp1 P-loop" evidence="10">
    <location>
        <begin position="83"/>
        <end position="209"/>
    </location>
</feature>
<keyword evidence="6" id="KW-0067">ATP-binding</keyword>
<comment type="function">
    <text evidence="7">Polynucleotide kinase that can phosphorylate the 5'-hydroxyl groups of both single-stranded RNA (ssRNA) and single-stranded DNA (ssDNA). Exhibits a strong preference for ssRNA.</text>
</comment>
<dbReference type="InterPro" id="IPR045116">
    <property type="entry name" value="Clp1/Grc3"/>
</dbReference>
<dbReference type="RefSeq" id="WP_014289532.1">
    <property type="nucleotide sequence ID" value="NC_016645.1"/>
</dbReference>
<dbReference type="GO" id="GO:0051734">
    <property type="term" value="F:ATP-dependent polynucleotide 5'-hydroxyl-kinase activity"/>
    <property type="evidence" value="ECO:0007669"/>
    <property type="project" value="UniProtKB-EC"/>
</dbReference>
<dbReference type="Gene3D" id="3.40.50.300">
    <property type="entry name" value="P-loop containing nucleotide triphosphate hydrolases"/>
    <property type="match status" value="1"/>
</dbReference>
<organism evidence="11 12">
    <name type="scientific">Pyrobaculum ferrireducens</name>
    <dbReference type="NCBI Taxonomy" id="1104324"/>
    <lineage>
        <taxon>Archaea</taxon>
        <taxon>Thermoproteota</taxon>
        <taxon>Thermoprotei</taxon>
        <taxon>Thermoproteales</taxon>
        <taxon>Thermoproteaceae</taxon>
        <taxon>Pyrobaculum</taxon>
    </lineage>
</organism>
<dbReference type="BioCyc" id="PSP1104324:GJSN-2266-MONOMER"/>
<evidence type="ECO:0000256" key="4">
    <source>
        <dbReference type="ARBA" id="ARBA00022741"/>
    </source>
</evidence>
<evidence type="ECO:0000256" key="2">
    <source>
        <dbReference type="ARBA" id="ARBA00012157"/>
    </source>
</evidence>
<dbReference type="EMBL" id="CP003098">
    <property type="protein sequence ID" value="AET33707.1"/>
    <property type="molecule type" value="Genomic_DNA"/>
</dbReference>
<comment type="catalytic activity">
    <reaction evidence="8">
        <text>a 5'-end dephospho-ribonucleoside-RNA + ATP = a 5'-end 5'-phospho-ribonucleoside-RNA + ADP + H(+)</text>
        <dbReference type="Rhea" id="RHEA:54580"/>
        <dbReference type="Rhea" id="RHEA-COMP:13936"/>
        <dbReference type="Rhea" id="RHEA-COMP:15179"/>
        <dbReference type="ChEBI" id="CHEBI:15378"/>
        <dbReference type="ChEBI" id="CHEBI:30616"/>
        <dbReference type="ChEBI" id="CHEBI:138282"/>
        <dbReference type="ChEBI" id="CHEBI:138284"/>
        <dbReference type="ChEBI" id="CHEBI:456216"/>
        <dbReference type="EC" id="2.7.1.78"/>
    </reaction>
</comment>
<keyword evidence="3" id="KW-0808">Transferase</keyword>
<comment type="catalytic activity">
    <reaction evidence="9">
        <text>a 5'-end dephospho-2'-deoxyribonucleoside-DNA + ATP = a 5'-end 5'-phospho-2'-deoxyribonucleoside-DNA + ADP + H(+)</text>
        <dbReference type="Rhea" id="RHEA:15669"/>
        <dbReference type="Rhea" id="RHEA-COMP:13180"/>
        <dbReference type="Rhea" id="RHEA-COMP:13184"/>
        <dbReference type="ChEBI" id="CHEBI:15378"/>
        <dbReference type="ChEBI" id="CHEBI:30616"/>
        <dbReference type="ChEBI" id="CHEBI:136412"/>
        <dbReference type="ChEBI" id="CHEBI:136416"/>
        <dbReference type="ChEBI" id="CHEBI:456216"/>
        <dbReference type="EC" id="2.7.1.78"/>
    </reaction>
</comment>
<evidence type="ECO:0000256" key="6">
    <source>
        <dbReference type="ARBA" id="ARBA00022840"/>
    </source>
</evidence>
<dbReference type="PANTHER" id="PTHR12755:SF3">
    <property type="entry name" value="POLYNUCLEOTIDE 5'-HYDROXYL-KINASE NOL9"/>
    <property type="match status" value="1"/>
</dbReference>
<evidence type="ECO:0000259" key="10">
    <source>
        <dbReference type="Pfam" id="PF16575"/>
    </source>
</evidence>
<dbReference type="GeneID" id="11593920"/>
<comment type="cofactor">
    <cofactor evidence="1">
        <name>a divalent metal cation</name>
        <dbReference type="ChEBI" id="CHEBI:60240"/>
    </cofactor>
</comment>
<dbReference type="Proteomes" id="UP000005867">
    <property type="component" value="Chromosome"/>
</dbReference>
<dbReference type="InterPro" id="IPR032319">
    <property type="entry name" value="CLP1_P"/>
</dbReference>
<dbReference type="KEGG" id="pyr:P186_2317"/>
<dbReference type="STRING" id="1104324.P186_2317"/>
<dbReference type="Pfam" id="PF16575">
    <property type="entry name" value="CLP1_P"/>
    <property type="match status" value="1"/>
</dbReference>
<dbReference type="GO" id="GO:0005524">
    <property type="term" value="F:ATP binding"/>
    <property type="evidence" value="ECO:0007669"/>
    <property type="project" value="UniProtKB-KW"/>
</dbReference>
<proteinExistence type="predicted"/>
<dbReference type="EC" id="2.7.1.78" evidence="2"/>
<dbReference type="InterPro" id="IPR027417">
    <property type="entry name" value="P-loop_NTPase"/>
</dbReference>
<dbReference type="OrthoDB" id="359472at2157"/>
<evidence type="ECO:0000256" key="7">
    <source>
        <dbReference type="ARBA" id="ARBA00024737"/>
    </source>
</evidence>
<dbReference type="eggNOG" id="arCOG04127">
    <property type="taxonomic scope" value="Archaea"/>
</dbReference>
<dbReference type="HOGENOM" id="CLU_051301_1_1_2"/>
<name>G7VBU0_9CREN</name>
<dbReference type="PANTHER" id="PTHR12755">
    <property type="entry name" value="CLEAVAGE/POLYADENYLATION FACTOR IA SUBUNIT CLP1P"/>
    <property type="match status" value="1"/>
</dbReference>
<keyword evidence="4" id="KW-0547">Nucleotide-binding</keyword>
<protein>
    <recommendedName>
        <fullName evidence="2">polynucleotide 5'-hydroxyl-kinase</fullName>
        <ecNumber evidence="2">2.7.1.78</ecNumber>
    </recommendedName>
</protein>
<evidence type="ECO:0000256" key="9">
    <source>
        <dbReference type="ARBA" id="ARBA00044673"/>
    </source>
</evidence>
<evidence type="ECO:0000256" key="5">
    <source>
        <dbReference type="ARBA" id="ARBA00022777"/>
    </source>
</evidence>
<gene>
    <name evidence="11" type="ORF">P186_2317</name>
</gene>
<evidence type="ECO:0000313" key="12">
    <source>
        <dbReference type="Proteomes" id="UP000005867"/>
    </source>
</evidence>
<dbReference type="FunFam" id="3.40.50.300:FF:006013">
    <property type="entry name" value="Predicted protein"/>
    <property type="match status" value="1"/>
</dbReference>
<keyword evidence="5" id="KW-0418">Kinase</keyword>
<evidence type="ECO:0000256" key="3">
    <source>
        <dbReference type="ARBA" id="ARBA00022679"/>
    </source>
</evidence>
<sequence>MFKVEVPGGYTALVRGPAHVQCEDLCEVFGGAFQSFAVPPHKQYPVEGPAKMRIESGELVLVRGAAVPPDWRMELEGTAALLGPTDSGKSSLSTYLLNIHVRRGRRVCVVDADVGQADIGPPGFVAYSCTSAPVPHVSELEPHDAYYIGATNIQGMEDLFVAGVVRLLRKAAAQYPHLIIVNTPGWATGRGLQMLKALADAVEPTVVNIGEQILPGRVVTKPRHLLPRGPQERRELRNLAYRRHIKLAAKLQIEPQKITNCRVGNAVECPWGRYTPGDVPEPQKKGREYTVPPHYLRNLLVALYRGGRLAGYGVVERLDPRPVLYATTTEFDEVHMGKIRIDPQTLQELEPLP</sequence>